<protein>
    <submittedName>
        <fullName evidence="4">DUF3945 domain-containing protein</fullName>
    </submittedName>
</protein>
<dbReference type="Proteomes" id="UP000510643">
    <property type="component" value="Chromosome"/>
</dbReference>
<feature type="domain" description="DUF3945" evidence="2">
    <location>
        <begin position="363"/>
        <end position="411"/>
    </location>
</feature>
<proteinExistence type="predicted"/>
<dbReference type="GeneID" id="78401210"/>
<reference evidence="4 5" key="1">
    <citation type="submission" date="2019-06" db="EMBL/GenBank/DDBJ databases">
        <title>Emergence of pandrug resistant Empedobacter falsenii in China.</title>
        <authorList>
            <person name="Dong N."/>
            <person name="Chen S."/>
            <person name="Zhang R."/>
        </authorList>
    </citation>
    <scope>NUCLEOTIDE SEQUENCE [LARGE SCALE GENOMIC DNA]</scope>
    <source>
        <strain evidence="4 5">1681-1</strain>
    </source>
</reference>
<dbReference type="KEGG" id="efal:FH779_07065"/>
<dbReference type="Pfam" id="PF13101">
    <property type="entry name" value="DUF3945"/>
    <property type="match status" value="2"/>
</dbReference>
<organism evidence="4 5">
    <name type="scientific">Empedobacter falsenii</name>
    <dbReference type="NCBI Taxonomy" id="343874"/>
    <lineage>
        <taxon>Bacteria</taxon>
        <taxon>Pseudomonadati</taxon>
        <taxon>Bacteroidota</taxon>
        <taxon>Flavobacteriia</taxon>
        <taxon>Flavobacteriales</taxon>
        <taxon>Weeksellaceae</taxon>
        <taxon>Empedobacter</taxon>
    </lineage>
</organism>
<feature type="region of interest" description="Disordered" evidence="1">
    <location>
        <begin position="417"/>
        <end position="477"/>
    </location>
</feature>
<accession>A0A7H9DT03</accession>
<evidence type="ECO:0000259" key="3">
    <source>
        <dbReference type="Pfam" id="PF13351"/>
    </source>
</evidence>
<keyword evidence="5" id="KW-1185">Reference proteome</keyword>
<evidence type="ECO:0000259" key="2">
    <source>
        <dbReference type="Pfam" id="PF13101"/>
    </source>
</evidence>
<sequence>MSDNSTENVEQSAQISDILLVLDKDKMKIQAVKSLNEKGEMETVDPTKKNENQFLRIDKHGNFLSNFFSNFYSQLKDPTNFLFFKVPDSLAVDKAKEIQNHYKSPQPENEQSLEQYKINPDTHQQKKSKNEDKMETEKTDYRFDPVQIDWDTMKNLGLSQERLEKLNQLDPLLKGYKTNQLIPISINFGSAILRTDVRLSLQQVDDKVVPALHGIRKEPNLNYEFFGHQFTDEDKKNLLSTGNMGRVVDLTNTKTGEKIPSIISVDQLTNELIALKTEFIKIPDEIKGVLLNEEQKQTLKEGKSLYLEGMTSIKGTEFSANVQFNADKRYVEFQFDNKINKVQNIKSNREEFKNFEAPKIFRNKELSEQQYNELKDGKTVFIDGLIDKKGQTYQGYISFNKELGKTQFIFPNQLKEAAQPNEEHKTQVAVNSEGKTNESTKQINKPLESKQQSPKEKQAKNFTESLPKTTKSKSRKV</sequence>
<dbReference type="RefSeq" id="WP_180906547.1">
    <property type="nucleotide sequence ID" value="NZ_CP040908.1"/>
</dbReference>
<feature type="compositionally biased region" description="Polar residues" evidence="1">
    <location>
        <begin position="460"/>
        <end position="469"/>
    </location>
</feature>
<evidence type="ECO:0000313" key="5">
    <source>
        <dbReference type="Proteomes" id="UP000510643"/>
    </source>
</evidence>
<feature type="domain" description="DUF4099" evidence="3">
    <location>
        <begin position="143"/>
        <end position="223"/>
    </location>
</feature>
<gene>
    <name evidence="4" type="ORF">FH779_07065</name>
</gene>
<dbReference type="Pfam" id="PF13351">
    <property type="entry name" value="DUF4099"/>
    <property type="match status" value="1"/>
</dbReference>
<evidence type="ECO:0000256" key="1">
    <source>
        <dbReference type="SAM" id="MobiDB-lite"/>
    </source>
</evidence>
<feature type="domain" description="DUF3945" evidence="2">
    <location>
        <begin position="283"/>
        <end position="336"/>
    </location>
</feature>
<feature type="compositionally biased region" description="Polar residues" evidence="1">
    <location>
        <begin position="428"/>
        <end position="443"/>
    </location>
</feature>
<evidence type="ECO:0000313" key="4">
    <source>
        <dbReference type="EMBL" id="QLL57851.1"/>
    </source>
</evidence>
<dbReference type="EMBL" id="CP040908">
    <property type="protein sequence ID" value="QLL57851.1"/>
    <property type="molecule type" value="Genomic_DNA"/>
</dbReference>
<name>A0A7H9DT03_9FLAO</name>
<dbReference type="InterPro" id="IPR025222">
    <property type="entry name" value="DUF3945"/>
</dbReference>
<dbReference type="AlphaFoldDB" id="A0A7H9DT03"/>
<dbReference type="InterPro" id="IPR025343">
    <property type="entry name" value="DUF4099"/>
</dbReference>